<evidence type="ECO:0000256" key="9">
    <source>
        <dbReference type="ARBA" id="ARBA00060838"/>
    </source>
</evidence>
<evidence type="ECO:0000256" key="5">
    <source>
        <dbReference type="ARBA" id="ARBA00023004"/>
    </source>
</evidence>
<dbReference type="PROSITE" id="PS00436">
    <property type="entry name" value="PEROXIDASE_2"/>
    <property type="match status" value="1"/>
</dbReference>
<evidence type="ECO:0000256" key="6">
    <source>
        <dbReference type="ARBA" id="ARBA00023324"/>
    </source>
</evidence>
<dbReference type="GO" id="GO:0020037">
    <property type="term" value="F:heme binding"/>
    <property type="evidence" value="ECO:0007669"/>
    <property type="project" value="InterPro"/>
</dbReference>
<dbReference type="PRINTS" id="PR00460">
    <property type="entry name" value="BPEROXIDASE"/>
</dbReference>
<organism evidence="15 16">
    <name type="scientific">Aeromonas media</name>
    <dbReference type="NCBI Taxonomy" id="651"/>
    <lineage>
        <taxon>Bacteria</taxon>
        <taxon>Pseudomonadati</taxon>
        <taxon>Pseudomonadota</taxon>
        <taxon>Gammaproteobacteria</taxon>
        <taxon>Aeromonadales</taxon>
        <taxon>Aeromonadaceae</taxon>
        <taxon>Aeromonas</taxon>
    </lineage>
</organism>
<evidence type="ECO:0000256" key="4">
    <source>
        <dbReference type="ARBA" id="ARBA00023002"/>
    </source>
</evidence>
<keyword evidence="5 12" id="KW-0408">Iron</keyword>
<dbReference type="NCBIfam" id="NF011635">
    <property type="entry name" value="PRK15061.1"/>
    <property type="match status" value="1"/>
</dbReference>
<evidence type="ECO:0000256" key="1">
    <source>
        <dbReference type="ARBA" id="ARBA00022559"/>
    </source>
</evidence>
<dbReference type="InterPro" id="IPR010255">
    <property type="entry name" value="Haem_peroxidase_sf"/>
</dbReference>
<evidence type="ECO:0000313" key="15">
    <source>
        <dbReference type="EMBL" id="MDX7920539.1"/>
    </source>
</evidence>
<reference evidence="15" key="1">
    <citation type="submission" date="2023-11" db="EMBL/GenBank/DDBJ databases">
        <title>WGS of Aeromonas in Northern Israel.</title>
        <authorList>
            <person name="Hershko Y."/>
        </authorList>
    </citation>
    <scope>NUCLEOTIDE SEQUENCE</scope>
    <source>
        <strain evidence="15">02297</strain>
    </source>
</reference>
<evidence type="ECO:0000256" key="12">
    <source>
        <dbReference type="HAMAP-Rule" id="MF_01961"/>
    </source>
</evidence>
<feature type="domain" description="Plant heme peroxidase family profile" evidence="14">
    <location>
        <begin position="125"/>
        <end position="422"/>
    </location>
</feature>
<dbReference type="Gene3D" id="1.10.520.10">
    <property type="match status" value="2"/>
</dbReference>
<dbReference type="GO" id="GO:0005829">
    <property type="term" value="C:cytosol"/>
    <property type="evidence" value="ECO:0007669"/>
    <property type="project" value="UniProtKB-ARBA"/>
</dbReference>
<comment type="subunit">
    <text evidence="12">Homodimer or homotetramer.</text>
</comment>
<evidence type="ECO:0000256" key="11">
    <source>
        <dbReference type="ARBA" id="ARBA00074141"/>
    </source>
</evidence>
<accession>A0AAP6G978</accession>
<dbReference type="PROSITE" id="PS50873">
    <property type="entry name" value="PEROXIDASE_4"/>
    <property type="match status" value="1"/>
</dbReference>
<keyword evidence="2 12" id="KW-0349">Heme</keyword>
<dbReference type="AlphaFoldDB" id="A0AAP6G978"/>
<dbReference type="NCBIfam" id="TIGR00198">
    <property type="entry name" value="cat_per_HPI"/>
    <property type="match status" value="1"/>
</dbReference>
<dbReference type="GO" id="GO:0042744">
    <property type="term" value="P:hydrogen peroxide catabolic process"/>
    <property type="evidence" value="ECO:0007669"/>
    <property type="project" value="UniProtKB-KW"/>
</dbReference>
<proteinExistence type="inferred from homology"/>
<evidence type="ECO:0000256" key="10">
    <source>
        <dbReference type="ARBA" id="ARBA00067012"/>
    </source>
</evidence>
<keyword evidence="4 12" id="KW-0560">Oxidoreductase</keyword>
<protein>
    <recommendedName>
        <fullName evidence="11 12">Catalase-peroxidase</fullName>
        <shortName evidence="12">CP</shortName>
        <ecNumber evidence="10 12">1.11.1.21</ecNumber>
    </recommendedName>
    <alternativeName>
        <fullName evidence="12">Peroxidase/catalase</fullName>
    </alternativeName>
</protein>
<dbReference type="GO" id="GO:0070301">
    <property type="term" value="P:cellular response to hydrogen peroxide"/>
    <property type="evidence" value="ECO:0007669"/>
    <property type="project" value="TreeGrafter"/>
</dbReference>
<comment type="catalytic activity">
    <reaction evidence="8 12 13">
        <text>H2O2 + AH2 = A + 2 H2O</text>
        <dbReference type="Rhea" id="RHEA:30275"/>
        <dbReference type="ChEBI" id="CHEBI:13193"/>
        <dbReference type="ChEBI" id="CHEBI:15377"/>
        <dbReference type="ChEBI" id="CHEBI:16240"/>
        <dbReference type="ChEBI" id="CHEBI:17499"/>
        <dbReference type="EC" id="1.11.1.21"/>
    </reaction>
</comment>
<dbReference type="FunFam" id="1.10.520.10:FF:000002">
    <property type="entry name" value="Catalase-peroxidase"/>
    <property type="match status" value="1"/>
</dbReference>
<evidence type="ECO:0000256" key="13">
    <source>
        <dbReference type="RuleBase" id="RU003451"/>
    </source>
</evidence>
<comment type="cofactor">
    <cofactor evidence="12">
        <name>heme b</name>
        <dbReference type="ChEBI" id="CHEBI:60344"/>
    </cofactor>
    <text evidence="12">Binds 1 heme b (iron(II)-protoporphyrin IX) group per dimer.</text>
</comment>
<dbReference type="FunFam" id="1.10.420.10:FF:000002">
    <property type="entry name" value="Catalase-peroxidase"/>
    <property type="match status" value="1"/>
</dbReference>
<evidence type="ECO:0000256" key="8">
    <source>
        <dbReference type="ARBA" id="ARBA00051651"/>
    </source>
</evidence>
<comment type="catalytic activity">
    <reaction evidence="7 12 13">
        <text>2 H2O2 = O2 + 2 H2O</text>
        <dbReference type="Rhea" id="RHEA:20309"/>
        <dbReference type="ChEBI" id="CHEBI:15377"/>
        <dbReference type="ChEBI" id="CHEBI:15379"/>
        <dbReference type="ChEBI" id="CHEBI:16240"/>
        <dbReference type="EC" id="1.11.1.21"/>
    </reaction>
</comment>
<dbReference type="CDD" id="cd08200">
    <property type="entry name" value="catalase_peroxidase_2"/>
    <property type="match status" value="1"/>
</dbReference>
<keyword evidence="3 12" id="KW-0479">Metal-binding</keyword>
<dbReference type="Proteomes" id="UP001285835">
    <property type="component" value="Unassembled WGS sequence"/>
</dbReference>
<evidence type="ECO:0000256" key="7">
    <source>
        <dbReference type="ARBA" id="ARBA00049145"/>
    </source>
</evidence>
<keyword evidence="1 12" id="KW-0575">Peroxidase</keyword>
<dbReference type="PROSITE" id="PS00435">
    <property type="entry name" value="PEROXIDASE_1"/>
    <property type="match status" value="1"/>
</dbReference>
<dbReference type="PRINTS" id="PR00458">
    <property type="entry name" value="PEROXIDASE"/>
</dbReference>
<dbReference type="GO" id="GO:0046872">
    <property type="term" value="F:metal ion binding"/>
    <property type="evidence" value="ECO:0007669"/>
    <property type="project" value="UniProtKB-KW"/>
</dbReference>
<dbReference type="EC" id="1.11.1.21" evidence="10 12"/>
<dbReference type="SUPFAM" id="SSF48113">
    <property type="entry name" value="Heme-dependent peroxidases"/>
    <property type="match status" value="2"/>
</dbReference>
<dbReference type="Pfam" id="PF00141">
    <property type="entry name" value="peroxidase"/>
    <property type="match status" value="2"/>
</dbReference>
<comment type="similarity">
    <text evidence="9 12 13">Belongs to the peroxidase family. Peroxidase/catalase subfamily.</text>
</comment>
<comment type="caution">
    <text evidence="12">Lacks conserved residue(s) required for the propagation of feature annotation.</text>
</comment>
<dbReference type="GO" id="GO:0004096">
    <property type="term" value="F:catalase activity"/>
    <property type="evidence" value="ECO:0007669"/>
    <property type="project" value="UniProtKB-UniRule"/>
</dbReference>
<dbReference type="InterPro" id="IPR019793">
    <property type="entry name" value="Peroxidases_heam-ligand_BS"/>
</dbReference>
<dbReference type="HAMAP" id="MF_01961">
    <property type="entry name" value="Catal_peroxid"/>
    <property type="match status" value="1"/>
</dbReference>
<name>A0AAP6G978_AERME</name>
<keyword evidence="6 12" id="KW-0376">Hydrogen peroxide</keyword>
<feature type="site" description="Transition state stabilizer" evidence="12">
    <location>
        <position position="88"/>
    </location>
</feature>
<sequence>MSEESKCPFNHTAGVGRTNRDWWPNQLRLDLLHQHSPSSDPMDNDFNYAKAFNSLDYKALKKDLVKLMTDSQEWWPADFGHYGPQFIRMTWHAAGTYRITDGRGGGGRGQQRFAPLNSWPDNVNIDKSRRLLWPIKQKYGNKISWADLLILAGNVALETMGFRTFGFGGGRPDVWEPDQDVNWGDEIAWLGVDPDRVKGDRELAAPFGATHMGLIYVNPEGPNASGDYMEAAKDIRSTFGRMAMNDEETVALIAGGHTFGKAHGAAPESHKGPEPEAAPLEAQGLGWMSDYGSGHGKDTVSSGLEVTWTKTPALWSNNFFENLFNFEWELTKSPAGAKQWVAKDAPEIIPDAHIPGKFHKPTMLTTDLTLRFDPEFGKISRHFYEDPQAFADAFARAWYKLTHRDMGPIARYLGPEVPKEELIWQDPIPAVNHPLVDEKDVAALKEKILAASLTVAELASTAWASAATFRGSDKRGGANGARIRLAPQKDWAVNQPAQLAKVLKTLEGIQQAFNASATGGKRVSLADLIVLAGGVGVEQAAKLAGVTVTVPFTPGRMDASQAQTDVDSFAVLEPLADGFRNYGGECAAFAETMLIDKAQLLTLSAPEMTVLVGGMRVLGTNAGNCHGVFTSAPGTLSNDFFVNLLDMGTEWKPAAGAKGIYEGSDRKTGKVKWTGTRVDLVFGSNSQLRALAEVYASADGKEKFVKDFVAAWTKVMNLDRFDLA</sequence>
<dbReference type="PANTHER" id="PTHR30555">
    <property type="entry name" value="HYDROPEROXIDASE I, BIFUNCTIONAL CATALASE-PEROXIDASE"/>
    <property type="match status" value="1"/>
</dbReference>
<feature type="binding site" description="axial binding residue" evidence="12">
    <location>
        <position position="257"/>
    </location>
    <ligand>
        <name>heme b</name>
        <dbReference type="ChEBI" id="CHEBI:60344"/>
    </ligand>
    <ligandPart>
        <name>Fe</name>
        <dbReference type="ChEBI" id="CHEBI:18248"/>
    </ligandPart>
</feature>
<comment type="function">
    <text evidence="12">Bifunctional enzyme with both catalase and broad-spectrum peroxidase activity.</text>
</comment>
<dbReference type="FunFam" id="1.10.420.10:FF:000004">
    <property type="entry name" value="Catalase-peroxidase"/>
    <property type="match status" value="1"/>
</dbReference>
<evidence type="ECO:0000259" key="14">
    <source>
        <dbReference type="PROSITE" id="PS50873"/>
    </source>
</evidence>
<comment type="PTM">
    <text evidence="12">Formation of the three residue Trp-Tyr-Met cross-link is important for the catalase, but not the peroxidase activity of the enzyme.</text>
</comment>
<dbReference type="InterPro" id="IPR002016">
    <property type="entry name" value="Haem_peroxidase"/>
</dbReference>
<feature type="active site" description="Proton acceptor" evidence="12">
    <location>
        <position position="92"/>
    </location>
</feature>
<dbReference type="InterPro" id="IPR000763">
    <property type="entry name" value="Catalase_peroxidase"/>
</dbReference>
<dbReference type="RefSeq" id="WP_319916123.1">
    <property type="nucleotide sequence ID" value="NZ_JAWZXF010000001.1"/>
</dbReference>
<dbReference type="EMBL" id="JAWZXF010000001">
    <property type="protein sequence ID" value="MDX7920539.1"/>
    <property type="molecule type" value="Genomic_DNA"/>
</dbReference>
<dbReference type="PANTHER" id="PTHR30555:SF0">
    <property type="entry name" value="CATALASE-PEROXIDASE"/>
    <property type="match status" value="1"/>
</dbReference>
<gene>
    <name evidence="12 15" type="primary">katG</name>
    <name evidence="15" type="ORF">SJS82_01080</name>
</gene>
<evidence type="ECO:0000256" key="3">
    <source>
        <dbReference type="ARBA" id="ARBA00022723"/>
    </source>
</evidence>
<comment type="caution">
    <text evidence="15">The sequence shown here is derived from an EMBL/GenBank/DDBJ whole genome shotgun (WGS) entry which is preliminary data.</text>
</comment>
<evidence type="ECO:0000313" key="16">
    <source>
        <dbReference type="Proteomes" id="UP001285835"/>
    </source>
</evidence>
<dbReference type="InterPro" id="IPR019794">
    <property type="entry name" value="Peroxidases_AS"/>
</dbReference>
<feature type="cross-link" description="Tryptophyl-tyrosyl-methioninium (Tyr-Met) (with Trp-91)" evidence="12">
    <location>
        <begin position="216"/>
        <end position="242"/>
    </location>
</feature>
<evidence type="ECO:0000256" key="2">
    <source>
        <dbReference type="ARBA" id="ARBA00022617"/>
    </source>
</evidence>
<dbReference type="Gene3D" id="1.10.420.10">
    <property type="entry name" value="Peroxidase, domain 2"/>
    <property type="match status" value="2"/>
</dbReference>